<dbReference type="PANTHER" id="PTHR43292">
    <property type="entry name" value="ACYL-COA DEHYDROGENASE"/>
    <property type="match status" value="1"/>
</dbReference>
<dbReference type="Gene3D" id="1.10.540.10">
    <property type="entry name" value="Acyl-CoA dehydrogenase/oxidase, N-terminal domain"/>
    <property type="match status" value="1"/>
</dbReference>
<evidence type="ECO:0000259" key="9">
    <source>
        <dbReference type="Pfam" id="PF02771"/>
    </source>
</evidence>
<dbReference type="Gene3D" id="1.20.140.10">
    <property type="entry name" value="Butyryl-CoA Dehydrogenase, subunit A, domain 3"/>
    <property type="match status" value="1"/>
</dbReference>
<dbReference type="InterPro" id="IPR009100">
    <property type="entry name" value="AcylCoA_DH/oxidase_NM_dom_sf"/>
</dbReference>
<keyword evidence="4 6" id="KW-0274">FAD</keyword>
<evidence type="ECO:0000259" key="8">
    <source>
        <dbReference type="Pfam" id="PF02770"/>
    </source>
</evidence>
<dbReference type="InterPro" id="IPR037069">
    <property type="entry name" value="AcylCoA_DH/ox_N_sf"/>
</dbReference>
<evidence type="ECO:0000313" key="10">
    <source>
        <dbReference type="EMBL" id="MFD1191825.1"/>
    </source>
</evidence>
<evidence type="ECO:0000256" key="4">
    <source>
        <dbReference type="ARBA" id="ARBA00022827"/>
    </source>
</evidence>
<dbReference type="Pfam" id="PF00441">
    <property type="entry name" value="Acyl-CoA_dh_1"/>
    <property type="match status" value="1"/>
</dbReference>
<evidence type="ECO:0000256" key="6">
    <source>
        <dbReference type="RuleBase" id="RU362125"/>
    </source>
</evidence>
<gene>
    <name evidence="10" type="ORF">ACFQ27_14640</name>
</gene>
<dbReference type="SUPFAM" id="SSF47203">
    <property type="entry name" value="Acyl-CoA dehydrogenase C-terminal domain-like"/>
    <property type="match status" value="1"/>
</dbReference>
<dbReference type="RefSeq" id="WP_374346201.1">
    <property type="nucleotide sequence ID" value="NZ_JBHTLQ010000035.1"/>
</dbReference>
<dbReference type="InterPro" id="IPR052161">
    <property type="entry name" value="Mycobact_Acyl-CoA_DH"/>
</dbReference>
<comment type="similarity">
    <text evidence="2 6">Belongs to the acyl-CoA dehydrogenase family.</text>
</comment>
<dbReference type="InterPro" id="IPR036250">
    <property type="entry name" value="AcylCo_DH-like_C"/>
</dbReference>
<dbReference type="Pfam" id="PF02771">
    <property type="entry name" value="Acyl-CoA_dh_N"/>
    <property type="match status" value="1"/>
</dbReference>
<accession>A0ABW3T877</accession>
<feature type="domain" description="Acyl-CoA oxidase/dehydrogenase middle" evidence="8">
    <location>
        <begin position="134"/>
        <end position="231"/>
    </location>
</feature>
<evidence type="ECO:0000313" key="11">
    <source>
        <dbReference type="Proteomes" id="UP001597216"/>
    </source>
</evidence>
<dbReference type="InterPro" id="IPR006091">
    <property type="entry name" value="Acyl-CoA_Oxase/DH_mid-dom"/>
</dbReference>
<dbReference type="Gene3D" id="2.40.110.10">
    <property type="entry name" value="Butyryl-CoA Dehydrogenase, subunit A, domain 2"/>
    <property type="match status" value="1"/>
</dbReference>
<dbReference type="Proteomes" id="UP001597216">
    <property type="component" value="Unassembled WGS sequence"/>
</dbReference>
<name>A0ABW3T877_9CAUL</name>
<dbReference type="PANTHER" id="PTHR43292:SF4">
    <property type="entry name" value="ACYL-COA DEHYDROGENASE FADE34"/>
    <property type="match status" value="1"/>
</dbReference>
<feature type="domain" description="Acyl-CoA dehydrogenase/oxidase N-terminal" evidence="9">
    <location>
        <begin position="6"/>
        <end position="130"/>
    </location>
</feature>
<evidence type="ECO:0000256" key="5">
    <source>
        <dbReference type="ARBA" id="ARBA00023002"/>
    </source>
</evidence>
<dbReference type="SUPFAM" id="SSF56645">
    <property type="entry name" value="Acyl-CoA dehydrogenase NM domain-like"/>
    <property type="match status" value="1"/>
</dbReference>
<comment type="caution">
    <text evidence="10">The sequence shown here is derived from an EMBL/GenBank/DDBJ whole genome shotgun (WGS) entry which is preliminary data.</text>
</comment>
<keyword evidence="5 6" id="KW-0560">Oxidoreductase</keyword>
<proteinExistence type="inferred from homology"/>
<dbReference type="CDD" id="cd01152">
    <property type="entry name" value="ACAD_fadE6_17_26"/>
    <property type="match status" value="1"/>
</dbReference>
<dbReference type="InterPro" id="IPR013786">
    <property type="entry name" value="AcylCoA_DH/ox_N"/>
</dbReference>
<feature type="domain" description="Acyl-CoA dehydrogenase/oxidase C-terminal" evidence="7">
    <location>
        <begin position="243"/>
        <end position="395"/>
    </location>
</feature>
<comment type="cofactor">
    <cofactor evidence="1 6">
        <name>FAD</name>
        <dbReference type="ChEBI" id="CHEBI:57692"/>
    </cofactor>
</comment>
<evidence type="ECO:0000256" key="1">
    <source>
        <dbReference type="ARBA" id="ARBA00001974"/>
    </source>
</evidence>
<evidence type="ECO:0000256" key="3">
    <source>
        <dbReference type="ARBA" id="ARBA00022630"/>
    </source>
</evidence>
<dbReference type="EMBL" id="JBHTLQ010000035">
    <property type="protein sequence ID" value="MFD1191825.1"/>
    <property type="molecule type" value="Genomic_DNA"/>
</dbReference>
<reference evidence="11" key="1">
    <citation type="journal article" date="2019" name="Int. J. Syst. Evol. Microbiol.">
        <title>The Global Catalogue of Microorganisms (GCM) 10K type strain sequencing project: providing services to taxonomists for standard genome sequencing and annotation.</title>
        <authorList>
            <consortium name="The Broad Institute Genomics Platform"/>
            <consortium name="The Broad Institute Genome Sequencing Center for Infectious Disease"/>
            <person name="Wu L."/>
            <person name="Ma J."/>
        </authorList>
    </citation>
    <scope>NUCLEOTIDE SEQUENCE [LARGE SCALE GENOMIC DNA]</scope>
    <source>
        <strain evidence="11">CCUG 55074</strain>
    </source>
</reference>
<dbReference type="Pfam" id="PF02770">
    <property type="entry name" value="Acyl-CoA_dh_M"/>
    <property type="match status" value="1"/>
</dbReference>
<dbReference type="InterPro" id="IPR009075">
    <property type="entry name" value="AcylCo_DH/oxidase_C"/>
</dbReference>
<protein>
    <submittedName>
        <fullName evidence="10">Acyl-CoA dehydrogenase</fullName>
    </submittedName>
</protein>
<organism evidence="10 11">
    <name type="scientific">Phenylobacterium conjunctum</name>
    <dbReference type="NCBI Taxonomy" id="1298959"/>
    <lineage>
        <taxon>Bacteria</taxon>
        <taxon>Pseudomonadati</taxon>
        <taxon>Pseudomonadota</taxon>
        <taxon>Alphaproteobacteria</taxon>
        <taxon>Caulobacterales</taxon>
        <taxon>Caulobacteraceae</taxon>
        <taxon>Phenylobacterium</taxon>
    </lineage>
</organism>
<evidence type="ECO:0000259" key="7">
    <source>
        <dbReference type="Pfam" id="PF00441"/>
    </source>
</evidence>
<dbReference type="InterPro" id="IPR046373">
    <property type="entry name" value="Acyl-CoA_Oxase/DH_mid-dom_sf"/>
</dbReference>
<evidence type="ECO:0000256" key="2">
    <source>
        <dbReference type="ARBA" id="ARBA00009347"/>
    </source>
</evidence>
<sequence>MNFDDTPEEAAFRAEARAWIQANAPHELADELAQGGFGHMALKSVDPMEAAKAWQKKKFDAGWACLHWPKEYGGRGASPIERVIWGQEEGVFGALGGTFIIGHGMCGPTVMAWGKEEHKRKLLPPLAAGEEIWCQLFSEPAGGSDLAGLRTRAERATDGSGDWIINGQKIWTSGAHYSDYGILITRTDPTVAKHKGLTMFWLSMKTPGIEIRPIKQANGQSGFNEVYFTDVRIPDDQRLGEVGQGWTVSLTTLMNERLSIGSGMPTGFAELFDYCLNFETEDGPAIDDRMVRSRLAQYAVKASGLKYTGMRAISALSKGETPGPENSIGKLVAGATMQELAMFALDLQGQAGVMLDPEQAEAGARFQAMLLRSPATRVEGGTDEILRNIIAERVLGLPGDIRVDKDVPFKDIPTSGRGA</sequence>
<keyword evidence="11" id="KW-1185">Reference proteome</keyword>
<keyword evidence="3 6" id="KW-0285">Flavoprotein</keyword>